<gene>
    <name evidence="1" type="ORF">N47_P16950</name>
</gene>
<protein>
    <submittedName>
        <fullName evidence="1">Uncharacterized protein</fullName>
    </submittedName>
</protein>
<proteinExistence type="predicted"/>
<name>E1YEJ6_9BACT</name>
<evidence type="ECO:0000313" key="1">
    <source>
        <dbReference type="EMBL" id="CBX28990.1"/>
    </source>
</evidence>
<accession>E1YEJ6</accession>
<organism evidence="1">
    <name type="scientific">uncultured Desulfobacterium sp</name>
    <dbReference type="NCBI Taxonomy" id="201089"/>
    <lineage>
        <taxon>Bacteria</taxon>
        <taxon>Pseudomonadati</taxon>
        <taxon>Thermodesulfobacteriota</taxon>
        <taxon>Desulfobacteria</taxon>
        <taxon>Desulfobacterales</taxon>
        <taxon>Desulfobacteriaceae</taxon>
        <taxon>Desulfobacterium</taxon>
        <taxon>environmental samples</taxon>
    </lineage>
</organism>
<reference evidence="1" key="1">
    <citation type="journal article" date="2011" name="Environ. Microbiol.">
        <title>Genomic insights into the metabolic potential of the polycyclic aromatic hydrocarbon degrading sulfate-reducing Deltaproteobacterium N47.</title>
        <authorList>
            <person name="Bergmann F."/>
            <person name="Selesi D."/>
            <person name="Weinmaier T."/>
            <person name="Tischler P."/>
            <person name="Rattei T."/>
            <person name="Meckenstock R.U."/>
        </authorList>
    </citation>
    <scope>NUCLEOTIDE SEQUENCE</scope>
</reference>
<sequence>MMNFCENMFLSFCITFYLLVHRERGYFYFQSLSPHISLNISKHFENFIKIILKNRIIRIGN</sequence>
<dbReference type="EMBL" id="FR695871">
    <property type="protein sequence ID" value="CBX28990.1"/>
    <property type="molecule type" value="Genomic_DNA"/>
</dbReference>
<dbReference type="AlphaFoldDB" id="E1YEJ6"/>